<sequence>MKGAELARRRKFDYEILRDMRCPSFDFEAYRTGGDLERRANRVTDAQAGSAGRYRLKLRIPTLIGPGKWAQETIIGVNVDVADYPRAEPATWVISHPVPWSPHFRAGSPVCIGEEFWQAREGHVTLGHLVVHIARMLNWDEKGRGGGYVGWNAKAIEYHQTHYGGRPLDSALVYPVLPSWLYGEPDDDQPFEIITHQRPR</sequence>
<reference evidence="2" key="1">
    <citation type="journal article" date="2019" name="Int. J. Syst. Evol. Microbiol.">
        <title>The Global Catalogue of Microorganisms (GCM) 10K type strain sequencing project: providing services to taxonomists for standard genome sequencing and annotation.</title>
        <authorList>
            <consortium name="The Broad Institute Genomics Platform"/>
            <consortium name="The Broad Institute Genome Sequencing Center for Infectious Disease"/>
            <person name="Wu L."/>
            <person name="Ma J."/>
        </authorList>
    </citation>
    <scope>NUCLEOTIDE SEQUENCE [LARGE SCALE GENOMIC DNA]</scope>
    <source>
        <strain evidence="2">CCUG 49560</strain>
    </source>
</reference>
<dbReference type="Proteomes" id="UP001595891">
    <property type="component" value="Unassembled WGS sequence"/>
</dbReference>
<evidence type="ECO:0000313" key="2">
    <source>
        <dbReference type="Proteomes" id="UP001595891"/>
    </source>
</evidence>
<organism evidence="1 2">
    <name type="scientific">Sphaerisporangium corydalis</name>
    <dbReference type="NCBI Taxonomy" id="1441875"/>
    <lineage>
        <taxon>Bacteria</taxon>
        <taxon>Bacillati</taxon>
        <taxon>Actinomycetota</taxon>
        <taxon>Actinomycetes</taxon>
        <taxon>Streptosporangiales</taxon>
        <taxon>Streptosporangiaceae</taxon>
        <taxon>Sphaerisporangium</taxon>
    </lineage>
</organism>
<evidence type="ECO:0000313" key="1">
    <source>
        <dbReference type="EMBL" id="MFC4588239.1"/>
    </source>
</evidence>
<dbReference type="RefSeq" id="WP_262844494.1">
    <property type="nucleotide sequence ID" value="NZ_JANZYP010000029.1"/>
</dbReference>
<evidence type="ECO:0008006" key="3">
    <source>
        <dbReference type="Google" id="ProtNLM"/>
    </source>
</evidence>
<gene>
    <name evidence="1" type="ORF">ACFO8L_19275</name>
</gene>
<comment type="caution">
    <text evidence="1">The sequence shown here is derived from an EMBL/GenBank/DDBJ whole genome shotgun (WGS) entry which is preliminary data.</text>
</comment>
<accession>A0ABV9EJZ1</accession>
<keyword evidence="2" id="KW-1185">Reference proteome</keyword>
<protein>
    <recommendedName>
        <fullName evidence="3">UBC core domain-containing protein</fullName>
    </recommendedName>
</protein>
<name>A0ABV9EJZ1_9ACTN</name>
<proteinExistence type="predicted"/>
<dbReference type="EMBL" id="JBHSFN010000011">
    <property type="protein sequence ID" value="MFC4588239.1"/>
    <property type="molecule type" value="Genomic_DNA"/>
</dbReference>